<keyword evidence="4" id="KW-1185">Reference proteome</keyword>
<dbReference type="InterPro" id="IPR010982">
    <property type="entry name" value="Lambda_DNA-bd_dom_sf"/>
</dbReference>
<evidence type="ECO:0000313" key="3">
    <source>
        <dbReference type="EMBL" id="AVZ77136.1"/>
    </source>
</evidence>
<dbReference type="Pfam" id="PF19054">
    <property type="entry name" value="DUF5753"/>
    <property type="match status" value="1"/>
</dbReference>
<dbReference type="PROSITE" id="PS50943">
    <property type="entry name" value="HTH_CROC1"/>
    <property type="match status" value="1"/>
</dbReference>
<dbReference type="SUPFAM" id="SSF47413">
    <property type="entry name" value="lambda repressor-like DNA-binding domains"/>
    <property type="match status" value="1"/>
</dbReference>
<dbReference type="KEGG" id="slk:SLUN_00475"/>
<dbReference type="GO" id="GO:0003677">
    <property type="term" value="F:DNA binding"/>
    <property type="evidence" value="ECO:0007669"/>
    <property type="project" value="InterPro"/>
</dbReference>
<dbReference type="InterPro" id="IPR043917">
    <property type="entry name" value="DUF5753"/>
</dbReference>
<gene>
    <name evidence="3" type="ORF">SLUN_00475</name>
</gene>
<dbReference type="EMBL" id="CP026304">
    <property type="protein sequence ID" value="AVZ77136.1"/>
    <property type="molecule type" value="Genomic_DNA"/>
</dbReference>
<feature type="domain" description="HTH cro/C1-type" evidence="2">
    <location>
        <begin position="13"/>
        <end position="68"/>
    </location>
</feature>
<dbReference type="SMART" id="SM00530">
    <property type="entry name" value="HTH_XRE"/>
    <property type="match status" value="1"/>
</dbReference>
<feature type="compositionally biased region" description="Polar residues" evidence="1">
    <location>
        <begin position="295"/>
        <end position="304"/>
    </location>
</feature>
<reference evidence="3 4" key="1">
    <citation type="submission" date="2018-01" db="EMBL/GenBank/DDBJ databases">
        <title>Complete genome sequence of Streptomyces lunaelactis MM109T, a Ferroverdin A producer isolated from cave moonmilk deposits.</title>
        <authorList>
            <person name="Naome A."/>
            <person name="Martinet L."/>
            <person name="Maciejewska M."/>
            <person name="Anderssen S."/>
            <person name="Adam D."/>
            <person name="Tenconi E."/>
            <person name="Deflandre B."/>
            <person name="Arguelles-Arias A."/>
            <person name="Calusinska M."/>
            <person name="Copieters W."/>
            <person name="Karim L."/>
            <person name="Hanikenne M."/>
            <person name="Baurain D."/>
            <person name="van Wezel G."/>
            <person name="Smargiasso N."/>
            <person name="de Pauw E."/>
            <person name="Delfosse P."/>
            <person name="Rigali S."/>
        </authorList>
    </citation>
    <scope>NUCLEOTIDE SEQUENCE [LARGE SCALE GENOMIC DNA]</scope>
    <source>
        <strain evidence="3 4">MM109</strain>
    </source>
</reference>
<feature type="region of interest" description="Disordered" evidence="1">
    <location>
        <begin position="285"/>
        <end position="304"/>
    </location>
</feature>
<name>A0A2R4TDD0_9ACTN</name>
<dbReference type="Gene3D" id="1.10.260.40">
    <property type="entry name" value="lambda repressor-like DNA-binding domains"/>
    <property type="match status" value="1"/>
</dbReference>
<proteinExistence type="predicted"/>
<dbReference type="InterPro" id="IPR001387">
    <property type="entry name" value="Cro/C1-type_HTH"/>
</dbReference>
<dbReference type="Proteomes" id="UP000244201">
    <property type="component" value="Chromosome"/>
</dbReference>
<evidence type="ECO:0000313" key="4">
    <source>
        <dbReference type="Proteomes" id="UP000244201"/>
    </source>
</evidence>
<dbReference type="Pfam" id="PF13560">
    <property type="entry name" value="HTH_31"/>
    <property type="match status" value="1"/>
</dbReference>
<dbReference type="CDD" id="cd00093">
    <property type="entry name" value="HTH_XRE"/>
    <property type="match status" value="1"/>
</dbReference>
<evidence type="ECO:0000256" key="1">
    <source>
        <dbReference type="SAM" id="MobiDB-lite"/>
    </source>
</evidence>
<accession>A0A2R4TDD0</accession>
<organism evidence="3 4">
    <name type="scientific">Streptomyces lunaelactis</name>
    <dbReference type="NCBI Taxonomy" id="1535768"/>
    <lineage>
        <taxon>Bacteria</taxon>
        <taxon>Bacillati</taxon>
        <taxon>Actinomycetota</taxon>
        <taxon>Actinomycetes</taxon>
        <taxon>Kitasatosporales</taxon>
        <taxon>Streptomycetaceae</taxon>
        <taxon>Streptomyces</taxon>
    </lineage>
</organism>
<dbReference type="OrthoDB" id="4285266at2"/>
<evidence type="ECO:0000259" key="2">
    <source>
        <dbReference type="PROSITE" id="PS50943"/>
    </source>
</evidence>
<dbReference type="AlphaFoldDB" id="A0A2R4TDD0"/>
<sequence length="304" mass="34120">MPTALQLRLGRQLTVLREEVGLTWEQAAAHLGVHPGTVRRLELGQAGKPKAMAVRTLLELYRVPGEEVAGFMEQVKQANTAEWWNEFRDVLPEGFGSFVSLEGAASLIRAYEPHSIPALLQTEDYARALFRTDHPAASDKELDRRVELVLERQRQALTGRAAPPTLWVVMDERALRWSYGGAAVMGPQIERLIADVERPNVQLQIQRHAAGAYSAKQGPFTLFRFVTAPELPDYVYVDNLTGGEYLQQRTSPYLESLDRMSAAAVPLKHTQEFLRDIHQRKWAQPEVSKMHEVSESGNTNGEVA</sequence>
<protein>
    <submittedName>
        <fullName evidence="3">Transcriptional regulator</fullName>
    </submittedName>
</protein>